<dbReference type="OrthoDB" id="542521at2"/>
<evidence type="ECO:0000313" key="5">
    <source>
        <dbReference type="Proteomes" id="UP000196027"/>
    </source>
</evidence>
<dbReference type="AlphaFoldDB" id="A0A1Y0IHC1"/>
<evidence type="ECO:0000313" key="4">
    <source>
        <dbReference type="EMBL" id="ARU58793.1"/>
    </source>
</evidence>
<protein>
    <submittedName>
        <fullName evidence="4">NUDIX hydrolase</fullName>
    </submittedName>
</protein>
<dbReference type="PANTHER" id="PTHR43046">
    <property type="entry name" value="GDP-MANNOSE MANNOSYL HYDROLASE"/>
    <property type="match status" value="1"/>
</dbReference>
<dbReference type="Gene3D" id="3.90.79.10">
    <property type="entry name" value="Nucleoside Triphosphate Pyrophosphohydrolase"/>
    <property type="match status" value="1"/>
</dbReference>
<dbReference type="KEGG" id="ome:OLMES_4804"/>
<name>A0A1Y0IHC1_9GAMM</name>
<organism evidence="4 5">
    <name type="scientific">Oleiphilus messinensis</name>
    <dbReference type="NCBI Taxonomy" id="141451"/>
    <lineage>
        <taxon>Bacteria</taxon>
        <taxon>Pseudomonadati</taxon>
        <taxon>Pseudomonadota</taxon>
        <taxon>Gammaproteobacteria</taxon>
        <taxon>Oceanospirillales</taxon>
        <taxon>Oleiphilaceae</taxon>
        <taxon>Oleiphilus</taxon>
    </lineage>
</organism>
<dbReference type="RefSeq" id="WP_157678506.1">
    <property type="nucleotide sequence ID" value="NZ_CP021425.1"/>
</dbReference>
<dbReference type="Proteomes" id="UP000196027">
    <property type="component" value="Chromosome"/>
</dbReference>
<evidence type="ECO:0000259" key="3">
    <source>
        <dbReference type="PROSITE" id="PS51462"/>
    </source>
</evidence>
<dbReference type="Pfam" id="PF00293">
    <property type="entry name" value="NUDIX"/>
    <property type="match status" value="1"/>
</dbReference>
<gene>
    <name evidence="4" type="ORF">OLMES_4804</name>
</gene>
<feature type="domain" description="Nudix hydrolase" evidence="3">
    <location>
        <begin position="18"/>
        <end position="155"/>
    </location>
</feature>
<dbReference type="SUPFAM" id="SSF55811">
    <property type="entry name" value="Nudix"/>
    <property type="match status" value="1"/>
</dbReference>
<accession>A0A1Y0IHC1</accession>
<dbReference type="PANTHER" id="PTHR43046:SF14">
    <property type="entry name" value="MUTT_NUDIX FAMILY PROTEIN"/>
    <property type="match status" value="1"/>
</dbReference>
<evidence type="ECO:0000256" key="1">
    <source>
        <dbReference type="ARBA" id="ARBA00001946"/>
    </source>
</evidence>
<dbReference type="InterPro" id="IPR000086">
    <property type="entry name" value="NUDIX_hydrolase_dom"/>
</dbReference>
<reference evidence="4 5" key="1">
    <citation type="submission" date="2017-05" db="EMBL/GenBank/DDBJ databases">
        <title>Genomic insights into alkan degradation activity of Oleiphilus messinensis.</title>
        <authorList>
            <person name="Kozyavkin S.A."/>
            <person name="Slesarev A.I."/>
            <person name="Golyshin P.N."/>
            <person name="Korzhenkov A."/>
            <person name="Golyshina O.N."/>
            <person name="Toshchakov S.V."/>
        </authorList>
    </citation>
    <scope>NUCLEOTIDE SEQUENCE [LARGE SCALE GENOMIC DNA]</scope>
    <source>
        <strain evidence="4 5">ME102</strain>
    </source>
</reference>
<dbReference type="EMBL" id="CP021425">
    <property type="protein sequence ID" value="ARU58793.1"/>
    <property type="molecule type" value="Genomic_DNA"/>
</dbReference>
<sequence length="177" mass="19629">MNSVHMNNRKAEMPLLPDIRNTVRAVILQGDHILLLKKVYEDGSTCFALPGGGQIVGETLDAALLRECLEELGAQVQIGELLKVVDFFKVKSQEPPIQRHLVDFLFLCQIDKSYEPQNGPAPDKHQVAVQWVALDAIRELTFTPGYLSDYLGNFKLKTNGARLGACYDVSPAKNYSG</sequence>
<dbReference type="InterPro" id="IPR015797">
    <property type="entry name" value="NUDIX_hydrolase-like_dom_sf"/>
</dbReference>
<dbReference type="GO" id="GO:0016787">
    <property type="term" value="F:hydrolase activity"/>
    <property type="evidence" value="ECO:0007669"/>
    <property type="project" value="UniProtKB-KW"/>
</dbReference>
<comment type="cofactor">
    <cofactor evidence="1">
        <name>Mg(2+)</name>
        <dbReference type="ChEBI" id="CHEBI:18420"/>
    </cofactor>
</comment>
<proteinExistence type="predicted"/>
<keyword evidence="2 4" id="KW-0378">Hydrolase</keyword>
<evidence type="ECO:0000256" key="2">
    <source>
        <dbReference type="ARBA" id="ARBA00022801"/>
    </source>
</evidence>
<dbReference type="PROSITE" id="PS51462">
    <property type="entry name" value="NUDIX"/>
    <property type="match status" value="1"/>
</dbReference>
<keyword evidence="5" id="KW-1185">Reference proteome</keyword>